<dbReference type="Pfam" id="PF03811">
    <property type="entry name" value="Zn_ribbon_InsA"/>
    <property type="match status" value="1"/>
</dbReference>
<proteinExistence type="predicted"/>
<dbReference type="EMBL" id="CP038026">
    <property type="protein sequence ID" value="QBQ38601.1"/>
    <property type="molecule type" value="Genomic_DNA"/>
</dbReference>
<dbReference type="Proteomes" id="UP000294359">
    <property type="component" value="Chromosome"/>
</dbReference>
<protein>
    <submittedName>
        <fullName evidence="2">IS1 family transposase</fullName>
    </submittedName>
</protein>
<reference evidence="2 3" key="1">
    <citation type="submission" date="2019-03" db="EMBL/GenBank/DDBJ databases">
        <title>Draft Genome Sequences of Six Type Strains of the Genus Massilia.</title>
        <authorList>
            <person name="Miess H."/>
            <person name="Frediansyhah A."/>
            <person name="Gross H."/>
        </authorList>
    </citation>
    <scope>NUCLEOTIDE SEQUENCE [LARGE SCALE GENOMIC DNA]</scope>
    <source>
        <strain evidence="2 3">DSM 17505</strain>
    </source>
</reference>
<organism evidence="2 3">
    <name type="scientific">Pseudoduganella plicata</name>
    <dbReference type="NCBI Taxonomy" id="321984"/>
    <lineage>
        <taxon>Bacteria</taxon>
        <taxon>Pseudomonadati</taxon>
        <taxon>Pseudomonadota</taxon>
        <taxon>Betaproteobacteria</taxon>
        <taxon>Burkholderiales</taxon>
        <taxon>Oxalobacteraceae</taxon>
        <taxon>Telluria group</taxon>
        <taxon>Pseudoduganella</taxon>
    </lineage>
</organism>
<accession>A0ABX5SGK3</accession>
<evidence type="ECO:0000313" key="2">
    <source>
        <dbReference type="EMBL" id="QBQ38601.1"/>
    </source>
</evidence>
<evidence type="ECO:0000313" key="3">
    <source>
        <dbReference type="Proteomes" id="UP000294359"/>
    </source>
</evidence>
<feature type="domain" description="InsA N-terminal zinc ribbon" evidence="1">
    <location>
        <begin position="80"/>
        <end position="106"/>
    </location>
</feature>
<gene>
    <name evidence="2" type="ORF">E1742_22305</name>
</gene>
<keyword evidence="3" id="KW-1185">Reference proteome</keyword>
<dbReference type="InterPro" id="IPR003220">
    <property type="entry name" value="InsA_N_dom_Znf"/>
</dbReference>
<sequence length="174" mass="19820">MALDARSELFCWTVVLPVIATIRERAMKAEHAGDRRDTAGRTLLDFSGLHSEQLRALLDSDTELAQCLRALEERGQRLTHCPHCHGDRLYRHGVTRGLQRYRCRHCGRTCNALTNTPLAHLRLRGKWLPFLECALRSMTVRGSAATVGIHRNTSFRWRHRFQAQQPPDTGVGQV</sequence>
<evidence type="ECO:0000259" key="1">
    <source>
        <dbReference type="Pfam" id="PF03811"/>
    </source>
</evidence>
<name>A0ABX5SGK3_9BURK</name>